<keyword evidence="4 8" id="KW-0479">Metal-binding</keyword>
<comment type="function">
    <text evidence="9">Destroys radicals which are normally produced within the cells and which are toxic to biological systems.</text>
</comment>
<comment type="function">
    <text evidence="1">Destroys superoxide anion radicals which are normally produced within the cells and which are toxic to biological systems.</text>
</comment>
<keyword evidence="5 9" id="KW-0560">Oxidoreductase</keyword>
<dbReference type="InterPro" id="IPR019831">
    <property type="entry name" value="Mn/Fe_SOD_N"/>
</dbReference>
<evidence type="ECO:0000259" key="10">
    <source>
        <dbReference type="Pfam" id="PF00081"/>
    </source>
</evidence>
<keyword evidence="6" id="KW-0464">Manganese</keyword>
<reference evidence="12 13" key="1">
    <citation type="journal article" date="2007" name="Science">
        <title>Sea anemone genome reveals ancestral eumetazoan gene repertoire and genomic organization.</title>
        <authorList>
            <person name="Putnam N.H."/>
            <person name="Srivastava M."/>
            <person name="Hellsten U."/>
            <person name="Dirks B."/>
            <person name="Chapman J."/>
            <person name="Salamov A."/>
            <person name="Terry A."/>
            <person name="Shapiro H."/>
            <person name="Lindquist E."/>
            <person name="Kapitonov V.V."/>
            <person name="Jurka J."/>
            <person name="Genikhovich G."/>
            <person name="Grigoriev I.V."/>
            <person name="Lucas S.M."/>
            <person name="Steele R.E."/>
            <person name="Finnerty J.R."/>
            <person name="Technau U."/>
            <person name="Martindale M.Q."/>
            <person name="Rokhsar D.S."/>
        </authorList>
    </citation>
    <scope>NUCLEOTIDE SEQUENCE [LARGE SCALE GENOMIC DNA]</scope>
    <source>
        <strain evidence="13">CH2 X CH6</strain>
    </source>
</reference>
<dbReference type="InterPro" id="IPR036314">
    <property type="entry name" value="SOD_C_sf"/>
</dbReference>
<evidence type="ECO:0000256" key="6">
    <source>
        <dbReference type="ARBA" id="ARBA00023211"/>
    </source>
</evidence>
<dbReference type="Pfam" id="PF02777">
    <property type="entry name" value="Sod_Fe_C"/>
    <property type="match status" value="1"/>
</dbReference>
<dbReference type="EMBL" id="DS469541">
    <property type="protein sequence ID" value="EDO44816.1"/>
    <property type="molecule type" value="Genomic_DNA"/>
</dbReference>
<dbReference type="Gene3D" id="1.10.287.990">
    <property type="entry name" value="Fe,Mn superoxide dismutase (SOD) domain"/>
    <property type="match status" value="1"/>
</dbReference>
<dbReference type="SUPFAM" id="SSF54719">
    <property type="entry name" value="Fe,Mn superoxide dismutase (SOD), C-terminal domain"/>
    <property type="match status" value="1"/>
</dbReference>
<evidence type="ECO:0000313" key="13">
    <source>
        <dbReference type="Proteomes" id="UP000001593"/>
    </source>
</evidence>
<dbReference type="GO" id="GO:0046872">
    <property type="term" value="F:metal ion binding"/>
    <property type="evidence" value="ECO:0007669"/>
    <property type="project" value="UniProtKB-KW"/>
</dbReference>
<feature type="binding site" evidence="8">
    <location>
        <position position="166"/>
    </location>
    <ligand>
        <name>Mn(2+)</name>
        <dbReference type="ChEBI" id="CHEBI:29035"/>
    </ligand>
</feature>
<keyword evidence="13" id="KW-1185">Reference proteome</keyword>
<evidence type="ECO:0000256" key="3">
    <source>
        <dbReference type="ARBA" id="ARBA00012682"/>
    </source>
</evidence>
<dbReference type="Pfam" id="PF00081">
    <property type="entry name" value="Sod_Fe_N"/>
    <property type="match status" value="1"/>
</dbReference>
<dbReference type="InterPro" id="IPR019832">
    <property type="entry name" value="Mn/Fe_SOD_C"/>
</dbReference>
<dbReference type="eggNOG" id="KOG0876">
    <property type="taxonomic scope" value="Eukaryota"/>
</dbReference>
<dbReference type="GO" id="GO:0004784">
    <property type="term" value="F:superoxide dismutase activity"/>
    <property type="evidence" value="ECO:0007669"/>
    <property type="project" value="UniProtKB-EC"/>
</dbReference>
<gene>
    <name evidence="12" type="ORF">NEMVEDRAFT_v1g94316</name>
</gene>
<dbReference type="SUPFAM" id="SSF46609">
    <property type="entry name" value="Fe,Mn superoxide dismutase (SOD), N-terminal domain"/>
    <property type="match status" value="1"/>
</dbReference>
<evidence type="ECO:0000259" key="11">
    <source>
        <dbReference type="Pfam" id="PF02777"/>
    </source>
</evidence>
<dbReference type="PANTHER" id="PTHR43595:SF2">
    <property type="entry name" value="SMALL RIBOSOMAL SUBUNIT PROTEIN MS42"/>
    <property type="match status" value="1"/>
</dbReference>
<dbReference type="InterPro" id="IPR001189">
    <property type="entry name" value="Mn/Fe_SOD"/>
</dbReference>
<dbReference type="InterPro" id="IPR036324">
    <property type="entry name" value="Mn/Fe_SOD_N_sf"/>
</dbReference>
<comment type="similarity">
    <text evidence="2 9">Belongs to the iron/manganese superoxide dismutase family.</text>
</comment>
<feature type="binding site" evidence="8">
    <location>
        <position position="75"/>
    </location>
    <ligand>
        <name>Mn(2+)</name>
        <dbReference type="ChEBI" id="CHEBI:29035"/>
    </ligand>
</feature>
<dbReference type="HOGENOM" id="CLU_031625_0_1_1"/>
<dbReference type="PROSITE" id="PS00088">
    <property type="entry name" value="SOD_MN"/>
    <property type="match status" value="1"/>
</dbReference>
<dbReference type="InterPro" id="IPR019833">
    <property type="entry name" value="Mn/Fe_SOD_BS"/>
</dbReference>
<dbReference type="GO" id="GO:0005737">
    <property type="term" value="C:cytoplasm"/>
    <property type="evidence" value="ECO:0000318"/>
    <property type="project" value="GO_Central"/>
</dbReference>
<dbReference type="AlphaFoldDB" id="A7RUV6"/>
<feature type="domain" description="Manganese/iron superoxide dismutase C-terminal" evidence="11">
    <location>
        <begin position="93"/>
        <end position="194"/>
    </location>
</feature>
<dbReference type="OMA" id="HNQFWEM"/>
<evidence type="ECO:0000256" key="9">
    <source>
        <dbReference type="RuleBase" id="RU000414"/>
    </source>
</evidence>
<proteinExistence type="inferred from homology"/>
<dbReference type="EC" id="1.15.1.1" evidence="3 9"/>
<dbReference type="STRING" id="45351.A7RUV6"/>
<evidence type="ECO:0000256" key="7">
    <source>
        <dbReference type="ARBA" id="ARBA00049204"/>
    </source>
</evidence>
<dbReference type="InParanoid" id="A7RUV6"/>
<evidence type="ECO:0000256" key="1">
    <source>
        <dbReference type="ARBA" id="ARBA00002170"/>
    </source>
</evidence>
<evidence type="ECO:0000313" key="12">
    <source>
        <dbReference type="EMBL" id="EDO44816.1"/>
    </source>
</evidence>
<evidence type="ECO:0000256" key="8">
    <source>
        <dbReference type="PIRSR" id="PIRSR000349-1"/>
    </source>
</evidence>
<feature type="binding site" evidence="8">
    <location>
        <position position="162"/>
    </location>
    <ligand>
        <name>Mn(2+)</name>
        <dbReference type="ChEBI" id="CHEBI:29035"/>
    </ligand>
</feature>
<evidence type="ECO:0000256" key="2">
    <source>
        <dbReference type="ARBA" id="ARBA00008714"/>
    </source>
</evidence>
<dbReference type="PIRSF" id="PIRSF000349">
    <property type="entry name" value="SODismutase"/>
    <property type="match status" value="1"/>
</dbReference>
<dbReference type="PANTHER" id="PTHR43595">
    <property type="entry name" value="37S RIBOSOMAL PROTEIN S26, MITOCHONDRIAL"/>
    <property type="match status" value="1"/>
</dbReference>
<comment type="catalytic activity">
    <reaction evidence="7 9">
        <text>2 superoxide + 2 H(+) = H2O2 + O2</text>
        <dbReference type="Rhea" id="RHEA:20696"/>
        <dbReference type="ChEBI" id="CHEBI:15378"/>
        <dbReference type="ChEBI" id="CHEBI:15379"/>
        <dbReference type="ChEBI" id="CHEBI:16240"/>
        <dbReference type="ChEBI" id="CHEBI:18421"/>
        <dbReference type="EC" id="1.15.1.1"/>
    </reaction>
</comment>
<organism evidence="12 13">
    <name type="scientific">Nematostella vectensis</name>
    <name type="common">Starlet sea anemone</name>
    <dbReference type="NCBI Taxonomy" id="45351"/>
    <lineage>
        <taxon>Eukaryota</taxon>
        <taxon>Metazoa</taxon>
        <taxon>Cnidaria</taxon>
        <taxon>Anthozoa</taxon>
        <taxon>Hexacorallia</taxon>
        <taxon>Actiniaria</taxon>
        <taxon>Edwardsiidae</taxon>
        <taxon>Nematostella</taxon>
    </lineage>
</organism>
<evidence type="ECO:0000256" key="5">
    <source>
        <dbReference type="ARBA" id="ARBA00023002"/>
    </source>
</evidence>
<feature type="domain" description="Manganese/iron superoxide dismutase N-terminal" evidence="10">
    <location>
        <begin position="3"/>
        <end position="83"/>
    </location>
</feature>
<feature type="binding site" evidence="8">
    <location>
        <position position="28"/>
    </location>
    <ligand>
        <name>Mn(2+)</name>
        <dbReference type="ChEBI" id="CHEBI:29035"/>
    </ligand>
</feature>
<name>A7RUV6_NEMVE</name>
<evidence type="ECO:0000256" key="4">
    <source>
        <dbReference type="ARBA" id="ARBA00022723"/>
    </source>
</evidence>
<dbReference type="PRINTS" id="PR01703">
    <property type="entry name" value="MNSODISMTASE"/>
</dbReference>
<dbReference type="Proteomes" id="UP000001593">
    <property type="component" value="Unassembled WGS sequence"/>
</dbReference>
<dbReference type="PhylomeDB" id="A7RUV6"/>
<dbReference type="Gene3D" id="3.55.40.20">
    <property type="entry name" value="Iron/manganese superoxide dismutase, C-terminal domain"/>
    <property type="match status" value="1"/>
</dbReference>
<accession>A7RUV6</accession>
<protein>
    <recommendedName>
        <fullName evidence="3 9">Superoxide dismutase</fullName>
        <ecNumber evidence="3 9">1.15.1.1</ecNumber>
    </recommendedName>
</protein>
<sequence>MEKYTLPELPYDYNELEPHIDEATLRVHHLGHHAAYTKKLNAALKDIVEILRNNEQIPDKWRTDVINNGGGFVNHALYWATMSPNPKSEPRTPTGKIGDLIDKSHGNFSMFKQWFDEQVNSMFGSGYTWLCQDVTSGFLTILNMGNQESPVAYRLNPVLVIDLWEHAFYLKHQNKRPGYVHSWWHLVDWERVNELLEWWQNQNIHDEL</sequence>